<reference evidence="1" key="1">
    <citation type="journal article" date="2014" name="Front. Microbiol.">
        <title>High frequency of phylogenetically diverse reductive dehalogenase-homologous genes in deep subseafloor sedimentary metagenomes.</title>
        <authorList>
            <person name="Kawai M."/>
            <person name="Futagami T."/>
            <person name="Toyoda A."/>
            <person name="Takaki Y."/>
            <person name="Nishi S."/>
            <person name="Hori S."/>
            <person name="Arai W."/>
            <person name="Tsubouchi T."/>
            <person name="Morono Y."/>
            <person name="Uchiyama I."/>
            <person name="Ito T."/>
            <person name="Fujiyama A."/>
            <person name="Inagaki F."/>
            <person name="Takami H."/>
        </authorList>
    </citation>
    <scope>NUCLEOTIDE SEQUENCE</scope>
    <source>
        <strain evidence="1">Expedition CK06-06</strain>
    </source>
</reference>
<feature type="non-terminal residue" evidence="1">
    <location>
        <position position="1"/>
    </location>
</feature>
<evidence type="ECO:0000313" key="1">
    <source>
        <dbReference type="EMBL" id="GAI11737.1"/>
    </source>
</evidence>
<organism evidence="1">
    <name type="scientific">marine sediment metagenome</name>
    <dbReference type="NCBI Taxonomy" id="412755"/>
    <lineage>
        <taxon>unclassified sequences</taxon>
        <taxon>metagenomes</taxon>
        <taxon>ecological metagenomes</taxon>
    </lineage>
</organism>
<accession>X1KXC8</accession>
<dbReference type="AlphaFoldDB" id="X1KXC8"/>
<feature type="non-terminal residue" evidence="1">
    <location>
        <position position="472"/>
    </location>
</feature>
<protein>
    <submittedName>
        <fullName evidence="1">Uncharacterized protein</fullName>
    </submittedName>
</protein>
<name>X1KXC8_9ZZZZ</name>
<dbReference type="EMBL" id="BARV01006357">
    <property type="protein sequence ID" value="GAI11737.1"/>
    <property type="molecule type" value="Genomic_DNA"/>
</dbReference>
<proteinExistence type="predicted"/>
<sequence>EFADDGADYEDISIVLGNDNNTISLATDTLATIFDFGVIDQLAGVETIDFDAEAGDITLTADLAGEDLTVQQAGSVNASLVLYSAGTSTDSVKIYSAKGIDIDSVDDMAITNTATTDADDMVIAQVGASDASLLLTSGGTGLDALGLSTTHSGGDIKISSGDMIDIDAVDDIYIDISGSGENLDVDVASGSIHLDAGEADAQAIWLAATAGGIDIDTAATFDVDIDAVGGKFLVTASENAAGSMNLIANGGSSETFLISCVKGTGAGSIDIDSTVGGITIAANATGKDVDIDSVLGSIYIEAEENDANAILITSDGGTSSGLCLHNDTGTSVTENHASIQLLSDAGGIAIESDANLATSIVLLADGGDASTMLIHNDQGTGTTEDSVAIQIQCDEGGIAIQSDANLANSIVLLADGGDSETIVIHSDQGTGASSITIVSDEGGINIDGGTGGDIDITSTGKSVHITATESAA</sequence>
<gene>
    <name evidence="1" type="ORF">S06H3_13021</name>
</gene>
<comment type="caution">
    <text evidence="1">The sequence shown here is derived from an EMBL/GenBank/DDBJ whole genome shotgun (WGS) entry which is preliminary data.</text>
</comment>